<evidence type="ECO:0000313" key="2">
    <source>
        <dbReference type="Proteomes" id="UP000325315"/>
    </source>
</evidence>
<comment type="caution">
    <text evidence="1">The sequence shown here is derived from an EMBL/GenBank/DDBJ whole genome shotgun (WGS) entry which is preliminary data.</text>
</comment>
<evidence type="ECO:0000313" key="1">
    <source>
        <dbReference type="EMBL" id="KAA3485579.1"/>
    </source>
</evidence>
<reference evidence="2" key="1">
    <citation type="journal article" date="2019" name="Plant Biotechnol. J.">
        <title>Genome sequencing of the Australian wild diploid species Gossypium australe highlights disease resistance and delayed gland morphogenesis.</title>
        <authorList>
            <person name="Cai Y."/>
            <person name="Cai X."/>
            <person name="Wang Q."/>
            <person name="Wang P."/>
            <person name="Zhang Y."/>
            <person name="Cai C."/>
            <person name="Xu Y."/>
            <person name="Wang K."/>
            <person name="Zhou Z."/>
            <person name="Wang C."/>
            <person name="Geng S."/>
            <person name="Li B."/>
            <person name="Dong Q."/>
            <person name="Hou Y."/>
            <person name="Wang H."/>
            <person name="Ai P."/>
            <person name="Liu Z."/>
            <person name="Yi F."/>
            <person name="Sun M."/>
            <person name="An G."/>
            <person name="Cheng J."/>
            <person name="Zhang Y."/>
            <person name="Shi Q."/>
            <person name="Xie Y."/>
            <person name="Shi X."/>
            <person name="Chang Y."/>
            <person name="Huang F."/>
            <person name="Chen Y."/>
            <person name="Hong S."/>
            <person name="Mi L."/>
            <person name="Sun Q."/>
            <person name="Zhang L."/>
            <person name="Zhou B."/>
            <person name="Peng R."/>
            <person name="Zhang X."/>
            <person name="Liu F."/>
        </authorList>
    </citation>
    <scope>NUCLEOTIDE SEQUENCE [LARGE SCALE GENOMIC DNA]</scope>
    <source>
        <strain evidence="2">cv. PA1801</strain>
    </source>
</reference>
<dbReference type="EMBL" id="SMMG02000002">
    <property type="protein sequence ID" value="KAA3485579.1"/>
    <property type="molecule type" value="Genomic_DNA"/>
</dbReference>
<accession>A0A5B6WUJ5</accession>
<sequence>MHFMVLVRVLSKVVSVHMERKFRVQVLIPVSKSLFYAYPDMDGILSWECVWLSLEGLYGDTRTTF</sequence>
<proteinExistence type="predicted"/>
<organism evidence="1 2">
    <name type="scientific">Gossypium australe</name>
    <dbReference type="NCBI Taxonomy" id="47621"/>
    <lineage>
        <taxon>Eukaryota</taxon>
        <taxon>Viridiplantae</taxon>
        <taxon>Streptophyta</taxon>
        <taxon>Embryophyta</taxon>
        <taxon>Tracheophyta</taxon>
        <taxon>Spermatophyta</taxon>
        <taxon>Magnoliopsida</taxon>
        <taxon>eudicotyledons</taxon>
        <taxon>Gunneridae</taxon>
        <taxon>Pentapetalae</taxon>
        <taxon>rosids</taxon>
        <taxon>malvids</taxon>
        <taxon>Malvales</taxon>
        <taxon>Malvaceae</taxon>
        <taxon>Malvoideae</taxon>
        <taxon>Gossypium</taxon>
    </lineage>
</organism>
<gene>
    <name evidence="1" type="ORF">EPI10_007538</name>
</gene>
<dbReference type="AlphaFoldDB" id="A0A5B6WUJ5"/>
<keyword evidence="2" id="KW-1185">Reference proteome</keyword>
<dbReference type="Proteomes" id="UP000325315">
    <property type="component" value="Unassembled WGS sequence"/>
</dbReference>
<protein>
    <submittedName>
        <fullName evidence="1">Uncharacterized protein</fullName>
    </submittedName>
</protein>
<name>A0A5B6WUJ5_9ROSI</name>